<dbReference type="EMBL" id="AP028947">
    <property type="protein sequence ID" value="BET26017.1"/>
    <property type="molecule type" value="Genomic_DNA"/>
</dbReference>
<organism evidence="1 2">
    <name type="scientific">Limnobacter thiooxidans</name>
    <dbReference type="NCBI Taxonomy" id="131080"/>
    <lineage>
        <taxon>Bacteria</taxon>
        <taxon>Pseudomonadati</taxon>
        <taxon>Pseudomonadota</taxon>
        <taxon>Betaproteobacteria</taxon>
        <taxon>Burkholderiales</taxon>
        <taxon>Burkholderiaceae</taxon>
        <taxon>Limnobacter</taxon>
    </lineage>
</organism>
<dbReference type="SUPFAM" id="SSF102114">
    <property type="entry name" value="Radical SAM enzymes"/>
    <property type="match status" value="1"/>
</dbReference>
<name>A0AA86JK90_9BURK</name>
<keyword evidence="2" id="KW-1185">Reference proteome</keyword>
<evidence type="ECO:0000313" key="2">
    <source>
        <dbReference type="Proteomes" id="UP001329151"/>
    </source>
</evidence>
<reference evidence="1 2" key="1">
    <citation type="submission" date="2023-10" db="EMBL/GenBank/DDBJ databases">
        <title>Complete Genome Sequence of Limnobacter thiooxidans CS-K2T, Isolated from freshwater lake sediments in Bavaria, Germany.</title>
        <authorList>
            <person name="Naruki M."/>
            <person name="Watanabe A."/>
            <person name="Warashina T."/>
            <person name="Morita T."/>
            <person name="Arakawa K."/>
        </authorList>
    </citation>
    <scope>NUCLEOTIDE SEQUENCE [LARGE SCALE GENOMIC DNA]</scope>
    <source>
        <strain evidence="1 2">CS-K2</strain>
    </source>
</reference>
<dbReference type="InterPro" id="IPR013785">
    <property type="entry name" value="Aldolase_TIM"/>
</dbReference>
<evidence type="ECO:0000313" key="1">
    <source>
        <dbReference type="EMBL" id="BET26017.1"/>
    </source>
</evidence>
<gene>
    <name evidence="1" type="ORF">RGQ30_15180</name>
</gene>
<dbReference type="AlphaFoldDB" id="A0AA86JK90"/>
<proteinExistence type="predicted"/>
<dbReference type="KEGG" id="lto:RGQ30_15180"/>
<dbReference type="Proteomes" id="UP001329151">
    <property type="component" value="Chromosome"/>
</dbReference>
<sequence>MQSEQSRPELFNRFVDTFTEASHPEFMAMSGGEALLRPALVKNLALKARASGTKSSVLSGLFFARKPGIPKSIKSAIDAVDHFSVSMDAFHEREVPRSNVFTVLNQLLDEGKHLSLHIAGEREDDPYLDDLVNLVQKRFGKRIPMLVNTLSPFGRAKTFFIQTASPSTTTVEASPCTMAAWPVVGFDGVVAACGNDNLIGRVPSHLRLGDIRIHSWADIRSRCVDNAMQIALRTYGPEYLQTKFGSQGKTGCKGYCDTCINLDAQDAIQVGVSSQMLKPGARILGDSVVDLQLELGAVGFAKRYSHPRFAELVLLGA</sequence>
<protein>
    <submittedName>
        <fullName evidence="1">Uncharacterized protein</fullName>
    </submittedName>
</protein>
<accession>A0AA86JK90</accession>
<dbReference type="Gene3D" id="3.20.20.70">
    <property type="entry name" value="Aldolase class I"/>
    <property type="match status" value="1"/>
</dbReference>
<dbReference type="InterPro" id="IPR058240">
    <property type="entry name" value="rSAM_sf"/>
</dbReference>